<comment type="similarity">
    <text evidence="1 3">Belongs to the short-chain dehydrogenases/reductases (SDR) family.</text>
</comment>
<dbReference type="AlphaFoldDB" id="A0A814U0J9"/>
<evidence type="ECO:0000313" key="4">
    <source>
        <dbReference type="EMBL" id="CAF0842622.1"/>
    </source>
</evidence>
<dbReference type="GO" id="GO:0005783">
    <property type="term" value="C:endoplasmic reticulum"/>
    <property type="evidence" value="ECO:0007669"/>
    <property type="project" value="TreeGrafter"/>
</dbReference>
<evidence type="ECO:0000313" key="5">
    <source>
        <dbReference type="EMBL" id="CAF1165400.1"/>
    </source>
</evidence>
<dbReference type="InterPro" id="IPR051019">
    <property type="entry name" value="VLCFA-Steroid_DH"/>
</dbReference>
<evidence type="ECO:0000256" key="2">
    <source>
        <dbReference type="ARBA" id="ARBA00023002"/>
    </source>
</evidence>
<dbReference type="PRINTS" id="PR00080">
    <property type="entry name" value="SDRFAMILY"/>
</dbReference>
<keyword evidence="2" id="KW-0560">Oxidoreductase</keyword>
<dbReference type="GO" id="GO:0016491">
    <property type="term" value="F:oxidoreductase activity"/>
    <property type="evidence" value="ECO:0007669"/>
    <property type="project" value="UniProtKB-KW"/>
</dbReference>
<organism evidence="5 8">
    <name type="scientific">Didymodactylos carnosus</name>
    <dbReference type="NCBI Taxonomy" id="1234261"/>
    <lineage>
        <taxon>Eukaryota</taxon>
        <taxon>Metazoa</taxon>
        <taxon>Spiralia</taxon>
        <taxon>Gnathifera</taxon>
        <taxon>Rotifera</taxon>
        <taxon>Eurotatoria</taxon>
        <taxon>Bdelloidea</taxon>
        <taxon>Philodinida</taxon>
        <taxon>Philodinidae</taxon>
        <taxon>Didymodactylos</taxon>
    </lineage>
</organism>
<dbReference type="OrthoDB" id="5545019at2759"/>
<dbReference type="EMBL" id="CAJNOQ010007340">
    <property type="protein sequence ID" value="CAF1165400.1"/>
    <property type="molecule type" value="Genomic_DNA"/>
</dbReference>
<dbReference type="InterPro" id="IPR036291">
    <property type="entry name" value="NAD(P)-bd_dom_sf"/>
</dbReference>
<gene>
    <name evidence="5" type="ORF">GPM918_LOCUS21900</name>
    <name evidence="4" type="ORF">OVA965_LOCUS6722</name>
    <name evidence="7" type="ORF">SRO942_LOCUS21893</name>
    <name evidence="6" type="ORF">TMI583_LOCUS6718</name>
</gene>
<dbReference type="EMBL" id="CAJOBA010002052">
    <property type="protein sequence ID" value="CAF3627601.1"/>
    <property type="molecule type" value="Genomic_DNA"/>
</dbReference>
<dbReference type="EMBL" id="CAJNOK010002052">
    <property type="protein sequence ID" value="CAF0842622.1"/>
    <property type="molecule type" value="Genomic_DNA"/>
</dbReference>
<reference evidence="5" key="1">
    <citation type="submission" date="2021-02" db="EMBL/GenBank/DDBJ databases">
        <authorList>
            <person name="Nowell W R."/>
        </authorList>
    </citation>
    <scope>NUCLEOTIDE SEQUENCE</scope>
</reference>
<dbReference type="Gene3D" id="3.40.50.720">
    <property type="entry name" value="NAD(P)-binding Rossmann-like Domain"/>
    <property type="match status" value="1"/>
</dbReference>
<dbReference type="Pfam" id="PF00106">
    <property type="entry name" value="adh_short"/>
    <property type="match status" value="1"/>
</dbReference>
<sequence length="205" mass="22609">MEYPDREVVCIVHDGSKDGKLNLSAIKSFSINVLVNNVGIGPMKELGQFSSTEIDETVTLNVLFPTHLTHSILAQLSRPSLILNVSSWAGIQPPPYLTVYAGTKAYNNAFSNSLSREVDDSMEIISLIVGSVHSAGNRAPITFFRPSSTVFAKHVLSIVGCGRKSVMPYWPHAVQTYLLSWLPGWLIDKAMKKAMEGPLKQHKRE</sequence>
<comment type="caution">
    <text evidence="5">The sequence shown here is derived from an EMBL/GenBank/DDBJ whole genome shotgun (WGS) entry which is preliminary data.</text>
</comment>
<dbReference type="InterPro" id="IPR002347">
    <property type="entry name" value="SDR_fam"/>
</dbReference>
<evidence type="ECO:0000256" key="3">
    <source>
        <dbReference type="RuleBase" id="RU000363"/>
    </source>
</evidence>
<dbReference type="PANTHER" id="PTHR43899">
    <property type="entry name" value="RH59310P"/>
    <property type="match status" value="1"/>
</dbReference>
<accession>A0A814U0J9</accession>
<dbReference type="Proteomes" id="UP000682733">
    <property type="component" value="Unassembled WGS sequence"/>
</dbReference>
<keyword evidence="8" id="KW-1185">Reference proteome</keyword>
<name>A0A814U0J9_9BILA</name>
<evidence type="ECO:0000313" key="7">
    <source>
        <dbReference type="EMBL" id="CAF3928952.1"/>
    </source>
</evidence>
<dbReference type="SUPFAM" id="SSF51735">
    <property type="entry name" value="NAD(P)-binding Rossmann-fold domains"/>
    <property type="match status" value="1"/>
</dbReference>
<evidence type="ECO:0000313" key="6">
    <source>
        <dbReference type="EMBL" id="CAF3627601.1"/>
    </source>
</evidence>
<protein>
    <submittedName>
        <fullName evidence="5">Uncharacterized protein</fullName>
    </submittedName>
</protein>
<dbReference type="Proteomes" id="UP000663829">
    <property type="component" value="Unassembled WGS sequence"/>
</dbReference>
<evidence type="ECO:0000313" key="8">
    <source>
        <dbReference type="Proteomes" id="UP000663829"/>
    </source>
</evidence>
<proteinExistence type="inferred from homology"/>
<evidence type="ECO:0000256" key="1">
    <source>
        <dbReference type="ARBA" id="ARBA00006484"/>
    </source>
</evidence>
<dbReference type="PANTHER" id="PTHR43899:SF13">
    <property type="entry name" value="RH59310P"/>
    <property type="match status" value="1"/>
</dbReference>
<dbReference type="Proteomes" id="UP000677228">
    <property type="component" value="Unassembled WGS sequence"/>
</dbReference>
<dbReference type="EMBL" id="CAJOBC010007339">
    <property type="protein sequence ID" value="CAF3928952.1"/>
    <property type="molecule type" value="Genomic_DNA"/>
</dbReference>
<dbReference type="Proteomes" id="UP000681722">
    <property type="component" value="Unassembled WGS sequence"/>
</dbReference>